<accession>A0A7D9D8D5</accession>
<comment type="caution">
    <text evidence="1">The sequence shown here is derived from an EMBL/GenBank/DDBJ whole genome shotgun (WGS) entry which is preliminary data.</text>
</comment>
<dbReference type="AlphaFoldDB" id="A0A7D9D8D5"/>
<dbReference type="Gene3D" id="3.30.70.1820">
    <property type="entry name" value="L1 transposable element, RRM domain"/>
    <property type="match status" value="1"/>
</dbReference>
<dbReference type="Proteomes" id="UP001152795">
    <property type="component" value="Unassembled WGS sequence"/>
</dbReference>
<dbReference type="EMBL" id="CACRXK020000157">
    <property type="protein sequence ID" value="CAB3978982.1"/>
    <property type="molecule type" value="Genomic_DNA"/>
</dbReference>
<dbReference type="OrthoDB" id="5988707at2759"/>
<protein>
    <submittedName>
        <fullName evidence="1">Uncharacterized protein</fullName>
    </submittedName>
</protein>
<organism evidence="1 2">
    <name type="scientific">Paramuricea clavata</name>
    <name type="common">Red gorgonian</name>
    <name type="synonym">Violescent sea-whip</name>
    <dbReference type="NCBI Taxonomy" id="317549"/>
    <lineage>
        <taxon>Eukaryota</taxon>
        <taxon>Metazoa</taxon>
        <taxon>Cnidaria</taxon>
        <taxon>Anthozoa</taxon>
        <taxon>Octocorallia</taxon>
        <taxon>Malacalcyonacea</taxon>
        <taxon>Plexauridae</taxon>
        <taxon>Paramuricea</taxon>
    </lineage>
</organism>
<reference evidence="1" key="1">
    <citation type="submission" date="2020-04" db="EMBL/GenBank/DDBJ databases">
        <authorList>
            <person name="Alioto T."/>
            <person name="Alioto T."/>
            <person name="Gomez Garrido J."/>
        </authorList>
    </citation>
    <scope>NUCLEOTIDE SEQUENCE</scope>
    <source>
        <strain evidence="1">A484AB</strain>
    </source>
</reference>
<name>A0A7D9D8D5_PARCT</name>
<gene>
    <name evidence="1" type="ORF">PACLA_8A078520</name>
</gene>
<proteinExistence type="predicted"/>
<evidence type="ECO:0000313" key="2">
    <source>
        <dbReference type="Proteomes" id="UP001152795"/>
    </source>
</evidence>
<sequence>MQIELNKIFKCMALCKQVDTEYFKDRFHGYCFSTKASGLGRLNNIVSKRCFIKPSSFGEILRSKHRRKLNLGKPCGEYSLKIWDSLGQTLDKSLQILQNRAACVITGAHFSTSSSKLLKELGWMNIQEMREENTPNEKEEVENKIKSLLRDKELDSETEKIEIERAHRLGRNRNGTKPRPIVVKFLRFQDKEMIKRNAYKFKDIGVGISDQFPKEIQEERKKLYPVFKDARSKGHKAFLVKDKLFINGQIYGR</sequence>
<keyword evidence="2" id="KW-1185">Reference proteome</keyword>
<evidence type="ECO:0000313" key="1">
    <source>
        <dbReference type="EMBL" id="CAB3978982.1"/>
    </source>
</evidence>